<feature type="transmembrane region" description="Helical" evidence="1">
    <location>
        <begin position="59"/>
        <end position="78"/>
    </location>
</feature>
<dbReference type="RefSeq" id="WP_313981186.1">
    <property type="nucleotide sequence ID" value="NZ_JASJOS010000007.1"/>
</dbReference>
<gene>
    <name evidence="2" type="ORF">QNI16_17370</name>
</gene>
<keyword evidence="1" id="KW-0812">Transmembrane</keyword>
<keyword evidence="1" id="KW-1133">Transmembrane helix</keyword>
<feature type="transmembrane region" description="Helical" evidence="1">
    <location>
        <begin position="85"/>
        <end position="107"/>
    </location>
</feature>
<proteinExistence type="predicted"/>
<organism evidence="2 3">
    <name type="scientific">Xanthocytophaga flava</name>
    <dbReference type="NCBI Taxonomy" id="3048013"/>
    <lineage>
        <taxon>Bacteria</taxon>
        <taxon>Pseudomonadati</taxon>
        <taxon>Bacteroidota</taxon>
        <taxon>Cytophagia</taxon>
        <taxon>Cytophagales</taxon>
        <taxon>Rhodocytophagaceae</taxon>
        <taxon>Xanthocytophaga</taxon>
    </lineage>
</organism>
<dbReference type="AlphaFoldDB" id="A0AAE3U6V8"/>
<dbReference type="Proteomes" id="UP001241110">
    <property type="component" value="Unassembled WGS sequence"/>
</dbReference>
<reference evidence="2" key="1">
    <citation type="submission" date="2023-05" db="EMBL/GenBank/DDBJ databases">
        <authorList>
            <person name="Zhang X."/>
        </authorList>
    </citation>
    <scope>NUCLEOTIDE SEQUENCE</scope>
    <source>
        <strain evidence="2">YF14B1</strain>
    </source>
</reference>
<evidence type="ECO:0000313" key="2">
    <source>
        <dbReference type="EMBL" id="MDJ1482279.1"/>
    </source>
</evidence>
<evidence type="ECO:0000256" key="1">
    <source>
        <dbReference type="SAM" id="Phobius"/>
    </source>
</evidence>
<dbReference type="EMBL" id="JASJOS010000007">
    <property type="protein sequence ID" value="MDJ1482279.1"/>
    <property type="molecule type" value="Genomic_DNA"/>
</dbReference>
<feature type="transmembrane region" description="Helical" evidence="1">
    <location>
        <begin position="140"/>
        <end position="158"/>
    </location>
</feature>
<comment type="caution">
    <text evidence="2">The sequence shown here is derived from an EMBL/GenBank/DDBJ whole genome shotgun (WGS) entry which is preliminary data.</text>
</comment>
<sequence length="168" mass="18556">MNVLFHTTTAIGVAVLLTNTNQLEKANSLTNRITTGIVAFTVGAISHGALDYIPHCYPINSKIDVAIGLAMILVVTWLTHKRYRIIVGASFLGCIFPDIADLSPAIMNKQVGLNLPVFSKIFPWHWHAYSGSIYTGDCNVSTINHLLLIVVICAICWYRQEDVKRMIG</sequence>
<feature type="transmembrane region" description="Helical" evidence="1">
    <location>
        <begin position="33"/>
        <end position="53"/>
    </location>
</feature>
<protein>
    <submittedName>
        <fullName evidence="2">Uncharacterized protein</fullName>
    </submittedName>
</protein>
<evidence type="ECO:0000313" key="3">
    <source>
        <dbReference type="Proteomes" id="UP001241110"/>
    </source>
</evidence>
<accession>A0AAE3U6V8</accession>
<name>A0AAE3U6V8_9BACT</name>
<keyword evidence="1" id="KW-0472">Membrane</keyword>